<dbReference type="PROSITE" id="PS50125">
    <property type="entry name" value="GUANYLATE_CYCLASE_2"/>
    <property type="match status" value="1"/>
</dbReference>
<dbReference type="PATRIC" id="fig|2041.4.peg.528"/>
<dbReference type="STRING" id="2041.AERYTH_02500"/>
<keyword evidence="2" id="KW-1133">Transmembrane helix</keyword>
<sequence length="271" mass="28386">MSGLEVALSLTAAALGVLLVVTWGLLLGARRRIAQLKRSLQAERPRPRLTVPRPADAVRTVVGTAISLKDKGLGGTLRSSIDDLARWADVERPDLARMATPDGTVAILFSDIEGSTALNHELGDGGWVRLLAKHDAVVTRAVGRHGGHVVKTQGDGFMVAFPSATAAVAAAGEVQRRITRARPGSRLAGVAVRIGVHRGSAVHRDGDLFGRNVAYAARVAAQADGGEVLVSDTVLEALEADGTPVPVLESREVGLKGIPGTQVVHALDWQV</sequence>
<evidence type="ECO:0000313" key="5">
    <source>
        <dbReference type="Proteomes" id="UP000067689"/>
    </source>
</evidence>
<dbReference type="OrthoDB" id="9801841at2"/>
<dbReference type="AlphaFoldDB" id="A0A0U4BXP4"/>
<dbReference type="InterPro" id="IPR029787">
    <property type="entry name" value="Nucleotide_cyclase"/>
</dbReference>
<dbReference type="GO" id="GO:0035556">
    <property type="term" value="P:intracellular signal transduction"/>
    <property type="evidence" value="ECO:0007669"/>
    <property type="project" value="InterPro"/>
</dbReference>
<dbReference type="InterPro" id="IPR050697">
    <property type="entry name" value="Adenylyl/Guanylyl_Cyclase_3/4"/>
</dbReference>
<dbReference type="EMBL" id="CP011502">
    <property type="protein sequence ID" value="ALX03647.1"/>
    <property type="molecule type" value="Genomic_DNA"/>
</dbReference>
<evidence type="ECO:0000313" key="4">
    <source>
        <dbReference type="EMBL" id="ALX03647.1"/>
    </source>
</evidence>
<evidence type="ECO:0000256" key="2">
    <source>
        <dbReference type="SAM" id="Phobius"/>
    </source>
</evidence>
<dbReference type="Proteomes" id="UP000067689">
    <property type="component" value="Chromosome"/>
</dbReference>
<dbReference type="SUPFAM" id="SSF55073">
    <property type="entry name" value="Nucleotide cyclase"/>
    <property type="match status" value="1"/>
</dbReference>
<protein>
    <recommendedName>
        <fullName evidence="3">Guanylate cyclase domain-containing protein</fullName>
    </recommendedName>
</protein>
<evidence type="ECO:0000259" key="3">
    <source>
        <dbReference type="PROSITE" id="PS50125"/>
    </source>
</evidence>
<dbReference type="PANTHER" id="PTHR43081:SF1">
    <property type="entry name" value="ADENYLATE CYCLASE, TERMINAL-DIFFERENTIATION SPECIFIC"/>
    <property type="match status" value="1"/>
</dbReference>
<keyword evidence="2" id="KW-0472">Membrane</keyword>
<dbReference type="RefSeq" id="WP_067854235.1">
    <property type="nucleotide sequence ID" value="NZ_CP011502.1"/>
</dbReference>
<comment type="similarity">
    <text evidence="1">Belongs to the adenylyl cyclase class-3 family.</text>
</comment>
<organism evidence="4 5">
    <name type="scientific">Aeromicrobium erythreum</name>
    <dbReference type="NCBI Taxonomy" id="2041"/>
    <lineage>
        <taxon>Bacteria</taxon>
        <taxon>Bacillati</taxon>
        <taxon>Actinomycetota</taxon>
        <taxon>Actinomycetes</taxon>
        <taxon>Propionibacteriales</taxon>
        <taxon>Nocardioidaceae</taxon>
        <taxon>Aeromicrobium</taxon>
    </lineage>
</organism>
<evidence type="ECO:0000256" key="1">
    <source>
        <dbReference type="ARBA" id="ARBA00005381"/>
    </source>
</evidence>
<dbReference type="CDD" id="cd07302">
    <property type="entry name" value="CHD"/>
    <property type="match status" value="1"/>
</dbReference>
<gene>
    <name evidence="4" type="ORF">AERYTH_02500</name>
</gene>
<keyword evidence="5" id="KW-1185">Reference proteome</keyword>
<keyword evidence="2" id="KW-0812">Transmembrane</keyword>
<dbReference type="GO" id="GO:0004016">
    <property type="term" value="F:adenylate cyclase activity"/>
    <property type="evidence" value="ECO:0007669"/>
    <property type="project" value="UniProtKB-ARBA"/>
</dbReference>
<dbReference type="Pfam" id="PF00211">
    <property type="entry name" value="Guanylate_cyc"/>
    <property type="match status" value="1"/>
</dbReference>
<name>A0A0U4BXP4_9ACTN</name>
<feature type="transmembrane region" description="Helical" evidence="2">
    <location>
        <begin position="6"/>
        <end position="29"/>
    </location>
</feature>
<dbReference type="SMART" id="SM00044">
    <property type="entry name" value="CYCc"/>
    <property type="match status" value="1"/>
</dbReference>
<feature type="domain" description="Guanylate cyclase" evidence="3">
    <location>
        <begin position="106"/>
        <end position="220"/>
    </location>
</feature>
<proteinExistence type="inferred from homology"/>
<accession>A0A0U4BXP4</accession>
<dbReference type="PANTHER" id="PTHR43081">
    <property type="entry name" value="ADENYLATE CYCLASE, TERMINAL-DIFFERENTIATION SPECIFIC-RELATED"/>
    <property type="match status" value="1"/>
</dbReference>
<dbReference type="Gene3D" id="3.30.70.1230">
    <property type="entry name" value="Nucleotide cyclase"/>
    <property type="match status" value="1"/>
</dbReference>
<dbReference type="InterPro" id="IPR001054">
    <property type="entry name" value="A/G_cyclase"/>
</dbReference>
<reference evidence="4 5" key="1">
    <citation type="journal article" date="1991" name="Int. J. Syst. Bacteriol.">
        <title>Description of the erythromycin-producing bacterium Arthrobacter sp. strain NRRL B-3381 as Aeromicrobium erythreum gen. nov., sp. nov.</title>
        <authorList>
            <person name="Miller E.S."/>
            <person name="Woese C.R."/>
            <person name="Brenner S."/>
        </authorList>
    </citation>
    <scope>NUCLEOTIDE SEQUENCE [LARGE SCALE GENOMIC DNA]</scope>
    <source>
        <strain evidence="4 5">AR18</strain>
    </source>
</reference>
<dbReference type="KEGG" id="aer:AERYTH_02500"/>
<dbReference type="GO" id="GO:0009190">
    <property type="term" value="P:cyclic nucleotide biosynthetic process"/>
    <property type="evidence" value="ECO:0007669"/>
    <property type="project" value="InterPro"/>
</dbReference>